<feature type="transmembrane region" description="Helical" evidence="1">
    <location>
        <begin position="113"/>
        <end position="135"/>
    </location>
</feature>
<dbReference type="PATRIC" id="fig|361041.3.peg.692"/>
<feature type="transmembrane region" description="Helical" evidence="1">
    <location>
        <begin position="147"/>
        <end position="173"/>
    </location>
</feature>
<feature type="transmembrane region" description="Helical" evidence="1">
    <location>
        <begin position="205"/>
        <end position="224"/>
    </location>
</feature>
<sequence length="265" mass="29229">MRAASYPAFALTAFQSRLVYRNQVWASAFGDLVSIFARIAILTAAFAGAAQVDGITLPEMVTYALLSGPLLYWEYSRVLYDVGDAVRTGDVAVFLLKPLHYPSYLLSTHSGHFAFECVAIVVPVALIVGFTVGLLPPASLFHGLMFFPYWAVSWLILFILACLCGLLAFWLLTAFSLEWFLMAIMSLFSGAIIPLWFLPTPLATLFGYLPFAWISYYPAAVYLGKLDVTATWLHLGIGLFWLTVLSAAVLALWAKARHRLIVQGG</sequence>
<name>A0A0F5LEZ9_9HYPH</name>
<keyword evidence="3" id="KW-1185">Reference proteome</keyword>
<accession>A0A0F5LEZ9</accession>
<reference evidence="2 3" key="1">
    <citation type="submission" date="2015-03" db="EMBL/GenBank/DDBJ databases">
        <authorList>
            <person name="Hassan Y.I."/>
            <person name="Lepp D."/>
            <person name="Zhou T."/>
        </authorList>
    </citation>
    <scope>NUCLEOTIDE SEQUENCE [LARGE SCALE GENOMIC DNA]</scope>
    <source>
        <strain evidence="2 3">GH2-10</strain>
    </source>
</reference>
<dbReference type="Pfam" id="PF06182">
    <property type="entry name" value="ABC2_membrane_6"/>
    <property type="match status" value="1"/>
</dbReference>
<dbReference type="PANTHER" id="PTHR36832">
    <property type="entry name" value="SLR1174 PROTEIN-RELATED"/>
    <property type="match status" value="1"/>
</dbReference>
<dbReference type="InterPro" id="IPR010390">
    <property type="entry name" value="ABC-2_transporter-like"/>
</dbReference>
<keyword evidence="1" id="KW-0812">Transmembrane</keyword>
<dbReference type="AlphaFoldDB" id="A0A0F5LEZ9"/>
<evidence type="ECO:0000313" key="3">
    <source>
        <dbReference type="Proteomes" id="UP000033514"/>
    </source>
</evidence>
<feature type="transmembrane region" description="Helical" evidence="1">
    <location>
        <begin position="179"/>
        <end position="198"/>
    </location>
</feature>
<dbReference type="RefSeq" id="WP_046142205.1">
    <property type="nucleotide sequence ID" value="NZ_LAJG01000014.1"/>
</dbReference>
<dbReference type="OrthoDB" id="8582979at2"/>
<dbReference type="PANTHER" id="PTHR36832:SF1">
    <property type="entry name" value="SLR1174 PROTEIN"/>
    <property type="match status" value="1"/>
</dbReference>
<proteinExistence type="predicted"/>
<dbReference type="EMBL" id="LAJG01000014">
    <property type="protein sequence ID" value="KKB80142.1"/>
    <property type="molecule type" value="Genomic_DNA"/>
</dbReference>
<dbReference type="Proteomes" id="UP000033514">
    <property type="component" value="Unassembled WGS sequence"/>
</dbReference>
<evidence type="ECO:0000256" key="1">
    <source>
        <dbReference type="SAM" id="Phobius"/>
    </source>
</evidence>
<keyword evidence="1" id="KW-1133">Transmembrane helix</keyword>
<comment type="caution">
    <text evidence="2">The sequence shown here is derived from an EMBL/GenBank/DDBJ whole genome shotgun (WGS) entry which is preliminary data.</text>
</comment>
<organism evidence="2 3">
    <name type="scientific">Devosia soli</name>
    <dbReference type="NCBI Taxonomy" id="361041"/>
    <lineage>
        <taxon>Bacteria</taxon>
        <taxon>Pseudomonadati</taxon>
        <taxon>Pseudomonadota</taxon>
        <taxon>Alphaproteobacteria</taxon>
        <taxon>Hyphomicrobiales</taxon>
        <taxon>Devosiaceae</taxon>
        <taxon>Devosia</taxon>
    </lineage>
</organism>
<keyword evidence="1" id="KW-0472">Membrane</keyword>
<gene>
    <name evidence="2" type="ORF">VW35_06835</name>
</gene>
<dbReference type="STRING" id="361041.VW35_06835"/>
<evidence type="ECO:0000313" key="2">
    <source>
        <dbReference type="EMBL" id="KKB80142.1"/>
    </source>
</evidence>
<protein>
    <submittedName>
        <fullName evidence="2">ABC transporter permease</fullName>
    </submittedName>
</protein>
<feature type="transmembrane region" description="Helical" evidence="1">
    <location>
        <begin position="230"/>
        <end position="253"/>
    </location>
</feature>